<protein>
    <submittedName>
        <fullName evidence="12">Beta-glucan synthesis-associated protein SKN1</fullName>
    </submittedName>
</protein>
<evidence type="ECO:0000256" key="9">
    <source>
        <dbReference type="SAM" id="MobiDB-lite"/>
    </source>
</evidence>
<evidence type="ECO:0000256" key="6">
    <source>
        <dbReference type="ARBA" id="ARBA00023136"/>
    </source>
</evidence>
<name>A0A5C3KEP4_COPMA</name>
<gene>
    <name evidence="12" type="ORF">FA15DRAFT_710071</name>
</gene>
<evidence type="ECO:0000256" key="1">
    <source>
        <dbReference type="ARBA" id="ARBA00004606"/>
    </source>
</evidence>
<dbReference type="Gene3D" id="2.60.120.200">
    <property type="match status" value="2"/>
</dbReference>
<dbReference type="FunFam" id="2.60.120.200:FF:000135">
    <property type="entry name" value="Related to KRE6-glucan synthase subunit"/>
    <property type="match status" value="1"/>
</dbReference>
<comment type="subcellular location">
    <subcellularLocation>
        <location evidence="1">Membrane</location>
        <topology evidence="1">Single-pass type II membrane protein</topology>
    </subcellularLocation>
</comment>
<dbReference type="InterPro" id="IPR005629">
    <property type="entry name" value="Skn1/Kre6/Sbg1"/>
</dbReference>
<proteinExistence type="inferred from homology"/>
<evidence type="ECO:0000259" key="11">
    <source>
        <dbReference type="PROSITE" id="PS51762"/>
    </source>
</evidence>
<evidence type="ECO:0000256" key="2">
    <source>
        <dbReference type="ARBA" id="ARBA00010962"/>
    </source>
</evidence>
<evidence type="ECO:0000256" key="3">
    <source>
        <dbReference type="ARBA" id="ARBA00022692"/>
    </source>
</evidence>
<dbReference type="OrthoDB" id="412647at2759"/>
<sequence>MSRFTAANNPSKTSLLPSHASQNNDIHSGFHSNSTSSLSGHSSLAEKYSLSASPAAWGAPLLMDHAEDDDALHNPDPRRDRRNDGGGTIFTARGCANVGCLIILVLGIMMLFAGMSWLSKPLGYPMLSHFTEIKPTAQGGFNLGGINASGQIPDFVGNRGPIDKDTPRSAYRRNTYLDEEEWVLVFSDEFNTDGRTFWPGDDPYWEAVDLHYWGTNDLEWYDPHQATTRDGALQIRLDEVPRAERASNHDMQFKSAMVQSWNKFCFTGGILEASVRLPGSSEISGLWPAVWSMGNLGRAGFGATNDGLWPFSYDSCDVGTLPNQTYPGTQTPAAALVNGDPANGNVLSYLPGQRLSACTCPGESHPGPVRRNGDYVGRSAPEIDVIEATVHEGIGYAGYRTNDVVGATVFYDPDITVQNDYRGGAYQQTTSGLGMTNQSCYELTGGCFTTYGFEYRPGFDEGYITWFNNNERAWSIFSSAMVADELTEIDRRPFPFEPMYIILNLGISPNFGAIDFEQLTFPSTMSVDYVRVYQHPDRINVGCDPVDFPTSAYIETYKEAYTNPNLTTWEQFEQPWPKNRLMPGGCD</sequence>
<keyword evidence="8" id="KW-0961">Cell wall biogenesis/degradation</keyword>
<evidence type="ECO:0000256" key="10">
    <source>
        <dbReference type="SAM" id="Phobius"/>
    </source>
</evidence>
<dbReference type="GO" id="GO:0005789">
    <property type="term" value="C:endoplasmic reticulum membrane"/>
    <property type="evidence" value="ECO:0007669"/>
    <property type="project" value="TreeGrafter"/>
</dbReference>
<dbReference type="InterPro" id="IPR000757">
    <property type="entry name" value="Beta-glucanase-like"/>
</dbReference>
<dbReference type="PANTHER" id="PTHR31361:SF1">
    <property type="entry name" value="BETA-GLUCAN SYNTHESIS-ASSOCIATED PROTEIN KRE6-RELATED"/>
    <property type="match status" value="1"/>
</dbReference>
<dbReference type="PROSITE" id="PS51762">
    <property type="entry name" value="GH16_2"/>
    <property type="match status" value="1"/>
</dbReference>
<dbReference type="GO" id="GO:0015926">
    <property type="term" value="F:glucosidase activity"/>
    <property type="evidence" value="ECO:0007669"/>
    <property type="project" value="TreeGrafter"/>
</dbReference>
<feature type="region of interest" description="Disordered" evidence="9">
    <location>
        <begin position="1"/>
        <end position="33"/>
    </location>
</feature>
<dbReference type="Pfam" id="PF03935">
    <property type="entry name" value="SKN1_KRE6_Sbg1"/>
    <property type="match status" value="1"/>
</dbReference>
<feature type="domain" description="GH16" evidence="11">
    <location>
        <begin position="153"/>
        <end position="538"/>
    </location>
</feature>
<evidence type="ECO:0000313" key="13">
    <source>
        <dbReference type="Proteomes" id="UP000307440"/>
    </source>
</evidence>
<dbReference type="STRING" id="230819.A0A5C3KEP4"/>
<feature type="compositionally biased region" description="Polar residues" evidence="9">
    <location>
        <begin position="1"/>
        <end position="26"/>
    </location>
</feature>
<feature type="transmembrane region" description="Helical" evidence="10">
    <location>
        <begin position="98"/>
        <end position="118"/>
    </location>
</feature>
<evidence type="ECO:0000256" key="4">
    <source>
        <dbReference type="ARBA" id="ARBA00022968"/>
    </source>
</evidence>
<evidence type="ECO:0000256" key="5">
    <source>
        <dbReference type="ARBA" id="ARBA00022989"/>
    </source>
</evidence>
<dbReference type="InterPro" id="IPR013320">
    <property type="entry name" value="ConA-like_dom_sf"/>
</dbReference>
<evidence type="ECO:0000256" key="7">
    <source>
        <dbReference type="ARBA" id="ARBA00023180"/>
    </source>
</evidence>
<keyword evidence="6 10" id="KW-0472">Membrane</keyword>
<dbReference type="GO" id="GO:0005886">
    <property type="term" value="C:plasma membrane"/>
    <property type="evidence" value="ECO:0007669"/>
    <property type="project" value="TreeGrafter"/>
</dbReference>
<evidence type="ECO:0000313" key="12">
    <source>
        <dbReference type="EMBL" id="TFK18205.1"/>
    </source>
</evidence>
<dbReference type="EMBL" id="ML210421">
    <property type="protein sequence ID" value="TFK18205.1"/>
    <property type="molecule type" value="Genomic_DNA"/>
</dbReference>
<comment type="similarity">
    <text evidence="2">Belongs to the SKN1/KRE6 family.</text>
</comment>
<dbReference type="PANTHER" id="PTHR31361">
    <property type="entry name" value="BETA-GLUCAN SYNTHESIS-ASSOCIATED PROTEIN KRE6-RELATED"/>
    <property type="match status" value="1"/>
</dbReference>
<dbReference type="Proteomes" id="UP000307440">
    <property type="component" value="Unassembled WGS sequence"/>
</dbReference>
<accession>A0A5C3KEP4</accession>
<keyword evidence="4" id="KW-0735">Signal-anchor</keyword>
<dbReference type="SUPFAM" id="SSF49899">
    <property type="entry name" value="Concanavalin A-like lectins/glucanases"/>
    <property type="match status" value="1"/>
</dbReference>
<keyword evidence="13" id="KW-1185">Reference proteome</keyword>
<reference evidence="12 13" key="1">
    <citation type="journal article" date="2019" name="Nat. Ecol. Evol.">
        <title>Megaphylogeny resolves global patterns of mushroom evolution.</title>
        <authorList>
            <person name="Varga T."/>
            <person name="Krizsan K."/>
            <person name="Foldi C."/>
            <person name="Dima B."/>
            <person name="Sanchez-Garcia M."/>
            <person name="Sanchez-Ramirez S."/>
            <person name="Szollosi G.J."/>
            <person name="Szarkandi J.G."/>
            <person name="Papp V."/>
            <person name="Albert L."/>
            <person name="Andreopoulos W."/>
            <person name="Angelini C."/>
            <person name="Antonin V."/>
            <person name="Barry K.W."/>
            <person name="Bougher N.L."/>
            <person name="Buchanan P."/>
            <person name="Buyck B."/>
            <person name="Bense V."/>
            <person name="Catcheside P."/>
            <person name="Chovatia M."/>
            <person name="Cooper J."/>
            <person name="Damon W."/>
            <person name="Desjardin D."/>
            <person name="Finy P."/>
            <person name="Geml J."/>
            <person name="Haridas S."/>
            <person name="Hughes K."/>
            <person name="Justo A."/>
            <person name="Karasinski D."/>
            <person name="Kautmanova I."/>
            <person name="Kiss B."/>
            <person name="Kocsube S."/>
            <person name="Kotiranta H."/>
            <person name="LaButti K.M."/>
            <person name="Lechner B.E."/>
            <person name="Liimatainen K."/>
            <person name="Lipzen A."/>
            <person name="Lukacs Z."/>
            <person name="Mihaltcheva S."/>
            <person name="Morgado L.N."/>
            <person name="Niskanen T."/>
            <person name="Noordeloos M.E."/>
            <person name="Ohm R.A."/>
            <person name="Ortiz-Santana B."/>
            <person name="Ovrebo C."/>
            <person name="Racz N."/>
            <person name="Riley R."/>
            <person name="Savchenko A."/>
            <person name="Shiryaev A."/>
            <person name="Soop K."/>
            <person name="Spirin V."/>
            <person name="Szebenyi C."/>
            <person name="Tomsovsky M."/>
            <person name="Tulloss R.E."/>
            <person name="Uehling J."/>
            <person name="Grigoriev I.V."/>
            <person name="Vagvolgyi C."/>
            <person name="Papp T."/>
            <person name="Martin F.M."/>
            <person name="Miettinen O."/>
            <person name="Hibbett D.S."/>
            <person name="Nagy L.G."/>
        </authorList>
    </citation>
    <scope>NUCLEOTIDE SEQUENCE [LARGE SCALE GENOMIC DNA]</scope>
    <source>
        <strain evidence="12 13">CBS 121175</strain>
    </source>
</reference>
<keyword evidence="3 10" id="KW-0812">Transmembrane</keyword>
<organism evidence="12 13">
    <name type="scientific">Coprinopsis marcescibilis</name>
    <name type="common">Agaric fungus</name>
    <name type="synonym">Psathyrella marcescibilis</name>
    <dbReference type="NCBI Taxonomy" id="230819"/>
    <lineage>
        <taxon>Eukaryota</taxon>
        <taxon>Fungi</taxon>
        <taxon>Dikarya</taxon>
        <taxon>Basidiomycota</taxon>
        <taxon>Agaricomycotina</taxon>
        <taxon>Agaricomycetes</taxon>
        <taxon>Agaricomycetidae</taxon>
        <taxon>Agaricales</taxon>
        <taxon>Agaricineae</taxon>
        <taxon>Psathyrellaceae</taxon>
        <taxon>Coprinopsis</taxon>
    </lineage>
</organism>
<keyword evidence="5 10" id="KW-1133">Transmembrane helix</keyword>
<keyword evidence="7" id="KW-0325">Glycoprotein</keyword>
<dbReference type="GO" id="GO:0031505">
    <property type="term" value="P:fungal-type cell wall organization"/>
    <property type="evidence" value="ECO:0007669"/>
    <property type="project" value="TreeGrafter"/>
</dbReference>
<evidence type="ECO:0000256" key="8">
    <source>
        <dbReference type="ARBA" id="ARBA00023316"/>
    </source>
</evidence>
<dbReference type="AlphaFoldDB" id="A0A5C3KEP4"/>
<dbReference type="GO" id="GO:0006078">
    <property type="term" value="P:(1-&gt;6)-beta-D-glucan biosynthetic process"/>
    <property type="evidence" value="ECO:0007669"/>
    <property type="project" value="TreeGrafter"/>
</dbReference>